<dbReference type="Pfam" id="PF08974">
    <property type="entry name" value="DUF1877"/>
    <property type="match status" value="1"/>
</dbReference>
<dbReference type="SUPFAM" id="SSF111069">
    <property type="entry name" value="Hypothetical protein yfbM"/>
    <property type="match status" value="1"/>
</dbReference>
<name>A0A4Q5LWG3_9BACT</name>
<keyword evidence="2" id="KW-1185">Reference proteome</keyword>
<sequence>MSMIGILLRVTAIELEAFRTDSSLLIEKLNNEEEPNLIDIDKAWAGIIFLIDKQTIYDGPDSILFGRRVIDRKQDLGYGPAYYFIPDQVKESNERILRISEEELRNNYDAKAMMEAEVYPEIWEDEEAGFNYLLSFFKKVQSFYAKASSNNEAIITFLN</sequence>
<dbReference type="RefSeq" id="WP_130023052.1">
    <property type="nucleotide sequence ID" value="NZ_SEWF01000036.1"/>
</dbReference>
<dbReference type="EMBL" id="SEWF01000036">
    <property type="protein sequence ID" value="RYU93833.1"/>
    <property type="molecule type" value="Genomic_DNA"/>
</dbReference>
<reference evidence="1 2" key="1">
    <citation type="submission" date="2019-02" db="EMBL/GenBank/DDBJ databases">
        <title>Bacterial novel species Emticicia sp. 17J42-9 isolated from soil.</title>
        <authorList>
            <person name="Jung H.-Y."/>
        </authorList>
    </citation>
    <scope>NUCLEOTIDE SEQUENCE [LARGE SCALE GENOMIC DNA]</scope>
    <source>
        <strain evidence="1 2">17J42-9</strain>
    </source>
</reference>
<comment type="caution">
    <text evidence="1">The sequence shown here is derived from an EMBL/GenBank/DDBJ whole genome shotgun (WGS) entry which is preliminary data.</text>
</comment>
<accession>A0A4Q5LWG3</accession>
<dbReference type="OrthoDB" id="289289at2"/>
<gene>
    <name evidence="1" type="ORF">EWM59_20140</name>
</gene>
<dbReference type="InterPro" id="IPR015068">
    <property type="entry name" value="DUF1877"/>
</dbReference>
<dbReference type="InterPro" id="IPR035944">
    <property type="entry name" value="YfbM-like_sf"/>
</dbReference>
<proteinExistence type="predicted"/>
<evidence type="ECO:0000313" key="2">
    <source>
        <dbReference type="Proteomes" id="UP000293162"/>
    </source>
</evidence>
<dbReference type="AlphaFoldDB" id="A0A4Q5LWG3"/>
<dbReference type="Gene3D" id="3.40.1760.10">
    <property type="entry name" value="YfbM-like super family"/>
    <property type="match status" value="1"/>
</dbReference>
<protein>
    <submittedName>
        <fullName evidence="1">DUF1877 family protein</fullName>
    </submittedName>
</protein>
<evidence type="ECO:0000313" key="1">
    <source>
        <dbReference type="EMBL" id="RYU93833.1"/>
    </source>
</evidence>
<organism evidence="1 2">
    <name type="scientific">Emticicia agri</name>
    <dbReference type="NCBI Taxonomy" id="2492393"/>
    <lineage>
        <taxon>Bacteria</taxon>
        <taxon>Pseudomonadati</taxon>
        <taxon>Bacteroidota</taxon>
        <taxon>Cytophagia</taxon>
        <taxon>Cytophagales</taxon>
        <taxon>Leadbetterellaceae</taxon>
        <taxon>Emticicia</taxon>
    </lineage>
</organism>
<dbReference type="Proteomes" id="UP000293162">
    <property type="component" value="Unassembled WGS sequence"/>
</dbReference>